<evidence type="ECO:0000313" key="4">
    <source>
        <dbReference type="EMBL" id="QDH68726.1"/>
    </source>
</evidence>
<gene>
    <name evidence="4" type="ORF">FKV23_00295</name>
</gene>
<accession>A0A514BMV9</accession>
<reference evidence="4 5" key="1">
    <citation type="submission" date="2019-06" db="EMBL/GenBank/DDBJ databases">
        <title>Lysobacter alkalisoli sp. nov. isolated from saline-alkali soil.</title>
        <authorList>
            <person name="Sun J.-Q."/>
            <person name="Xu L."/>
        </authorList>
    </citation>
    <scope>NUCLEOTIDE SEQUENCE [LARGE SCALE GENOMIC DNA]</scope>
    <source>
        <strain evidence="4 5">SJ-36</strain>
    </source>
</reference>
<protein>
    <submittedName>
        <fullName evidence="4">Porin family protein</fullName>
    </submittedName>
</protein>
<evidence type="ECO:0000313" key="5">
    <source>
        <dbReference type="Proteomes" id="UP000317199"/>
    </source>
</evidence>
<feature type="signal peptide" evidence="2">
    <location>
        <begin position="1"/>
        <end position="38"/>
    </location>
</feature>
<keyword evidence="5" id="KW-1185">Reference proteome</keyword>
<dbReference type="KEGG" id="lyj:FKV23_00295"/>
<dbReference type="EMBL" id="CP041242">
    <property type="protein sequence ID" value="QDH68726.1"/>
    <property type="molecule type" value="Genomic_DNA"/>
</dbReference>
<dbReference type="AlphaFoldDB" id="A0A514BMV9"/>
<organism evidence="4 5">
    <name type="scientific">Marilutibacter alkalisoli</name>
    <dbReference type="NCBI Taxonomy" id="2591633"/>
    <lineage>
        <taxon>Bacteria</taxon>
        <taxon>Pseudomonadati</taxon>
        <taxon>Pseudomonadota</taxon>
        <taxon>Gammaproteobacteria</taxon>
        <taxon>Lysobacterales</taxon>
        <taxon>Lysobacteraceae</taxon>
        <taxon>Marilutibacter</taxon>
    </lineage>
</organism>
<evidence type="ECO:0000259" key="3">
    <source>
        <dbReference type="Pfam" id="PF13505"/>
    </source>
</evidence>
<dbReference type="Pfam" id="PF13505">
    <property type="entry name" value="OMP_b-brl"/>
    <property type="match status" value="1"/>
</dbReference>
<dbReference type="InterPro" id="IPR011250">
    <property type="entry name" value="OMP/PagP_B-barrel"/>
</dbReference>
<dbReference type="InterPro" id="IPR027385">
    <property type="entry name" value="Beta-barrel_OMP"/>
</dbReference>
<dbReference type="SUPFAM" id="SSF56925">
    <property type="entry name" value="OMPA-like"/>
    <property type="match status" value="1"/>
</dbReference>
<feature type="chain" id="PRO_5021894667" evidence="2">
    <location>
        <begin position="39"/>
        <end position="195"/>
    </location>
</feature>
<sequence length="195" mass="20458">MLPSPNDGQELSRTKPMKKTLALSLVLALGGLTGTALAANGSGTFVRGEVGNSDIEIGGFDGSDTALSLRGGYYFNSNVAVEAFYSNLGKDSDDSVRAKIHGFGLGVVGKRNFIDPHHGFFISGRAGVMHTTTDISVSGLGSADDSSSKPYVGIGIGYDFSPAFGLGLNYDFIKAEAFDTNIDIQTVTLGLEMRF</sequence>
<dbReference type="Gene3D" id="2.40.160.20">
    <property type="match status" value="1"/>
</dbReference>
<feature type="domain" description="Outer membrane protein beta-barrel" evidence="3">
    <location>
        <begin position="25"/>
        <end position="195"/>
    </location>
</feature>
<name>A0A514BMV9_9GAMM</name>
<evidence type="ECO:0000256" key="1">
    <source>
        <dbReference type="ARBA" id="ARBA00022729"/>
    </source>
</evidence>
<dbReference type="Proteomes" id="UP000317199">
    <property type="component" value="Chromosome"/>
</dbReference>
<keyword evidence="1 2" id="KW-0732">Signal</keyword>
<evidence type="ECO:0000256" key="2">
    <source>
        <dbReference type="SAM" id="SignalP"/>
    </source>
</evidence>
<dbReference type="OrthoDB" id="5735897at2"/>
<proteinExistence type="predicted"/>